<name>A0A803Q8S2_CANSA</name>
<dbReference type="OMA" id="HYHIDAF"/>
<keyword evidence="3" id="KW-1185">Reference proteome</keyword>
<dbReference type="InterPro" id="IPR000477">
    <property type="entry name" value="RT_dom"/>
</dbReference>
<dbReference type="SUPFAM" id="SSF56672">
    <property type="entry name" value="DNA/RNA polymerases"/>
    <property type="match status" value="1"/>
</dbReference>
<dbReference type="EMBL" id="UZAU01000712">
    <property type="status" value="NOT_ANNOTATED_CDS"/>
    <property type="molecule type" value="Genomic_DNA"/>
</dbReference>
<dbReference type="PANTHER" id="PTHR46890:SF1">
    <property type="entry name" value="REVERSE TRANSCRIPTASE DOMAIN-CONTAINING PROTEIN"/>
    <property type="match status" value="1"/>
</dbReference>
<evidence type="ECO:0000313" key="3">
    <source>
        <dbReference type="Proteomes" id="UP000596661"/>
    </source>
</evidence>
<dbReference type="InterPro" id="IPR052343">
    <property type="entry name" value="Retrotransposon-Effector_Assoc"/>
</dbReference>
<dbReference type="InterPro" id="IPR043502">
    <property type="entry name" value="DNA/RNA_pol_sf"/>
</dbReference>
<dbReference type="Pfam" id="PF00078">
    <property type="entry name" value="RVT_1"/>
    <property type="match status" value="1"/>
</dbReference>
<sequence>MGSSSFASMPINTQCIELGPCLHIEMQLSFIRYFYKTDVKKALFSIVSSKSPGPNGYGSEFYREMWHDLGDEISKAILDFFHSGRIPKELNETVLALVPKVEFPNKVVDYRPNSYCNTLYKCISKVNSSRLVELLLFLVGQNQGAFVKGRSLAHNILIFQDLINNRKNTSLRCALKIDLGKAYDTVDWDFLENFLTSLRFPTKFIQ</sequence>
<protein>
    <recommendedName>
        <fullName evidence="1">Reverse transcriptase domain-containing protein</fullName>
    </recommendedName>
</protein>
<dbReference type="PANTHER" id="PTHR46890">
    <property type="entry name" value="NON-LTR RETROLELEMENT REVERSE TRANSCRIPTASE-LIKE PROTEIN-RELATED"/>
    <property type="match status" value="1"/>
</dbReference>
<organism evidence="2 3">
    <name type="scientific">Cannabis sativa</name>
    <name type="common">Hemp</name>
    <name type="synonym">Marijuana</name>
    <dbReference type="NCBI Taxonomy" id="3483"/>
    <lineage>
        <taxon>Eukaryota</taxon>
        <taxon>Viridiplantae</taxon>
        <taxon>Streptophyta</taxon>
        <taxon>Embryophyta</taxon>
        <taxon>Tracheophyta</taxon>
        <taxon>Spermatophyta</taxon>
        <taxon>Magnoliopsida</taxon>
        <taxon>eudicotyledons</taxon>
        <taxon>Gunneridae</taxon>
        <taxon>Pentapetalae</taxon>
        <taxon>rosids</taxon>
        <taxon>fabids</taxon>
        <taxon>Rosales</taxon>
        <taxon>Cannabaceae</taxon>
        <taxon>Cannabis</taxon>
    </lineage>
</organism>
<feature type="domain" description="Reverse transcriptase" evidence="1">
    <location>
        <begin position="107"/>
        <end position="203"/>
    </location>
</feature>
<reference evidence="2" key="1">
    <citation type="submission" date="2018-11" db="EMBL/GenBank/DDBJ databases">
        <authorList>
            <person name="Grassa J C."/>
        </authorList>
    </citation>
    <scope>NUCLEOTIDE SEQUENCE [LARGE SCALE GENOMIC DNA]</scope>
</reference>
<dbReference type="Proteomes" id="UP000596661">
    <property type="component" value="Chromosome 8"/>
</dbReference>
<evidence type="ECO:0000313" key="2">
    <source>
        <dbReference type="EnsemblPlants" id="cds.evm.model.08.1465"/>
    </source>
</evidence>
<accession>A0A803Q8S2</accession>
<dbReference type="Gramene" id="evm.model.08.1465">
    <property type="protein sequence ID" value="cds.evm.model.08.1465"/>
    <property type="gene ID" value="evm.TU.08.1465"/>
</dbReference>
<dbReference type="AlphaFoldDB" id="A0A803Q8S2"/>
<evidence type="ECO:0000259" key="1">
    <source>
        <dbReference type="Pfam" id="PF00078"/>
    </source>
</evidence>
<proteinExistence type="predicted"/>
<dbReference type="EnsemblPlants" id="evm.model.08.1465">
    <property type="protein sequence ID" value="cds.evm.model.08.1465"/>
    <property type="gene ID" value="evm.TU.08.1465"/>
</dbReference>
<reference evidence="2" key="2">
    <citation type="submission" date="2021-03" db="UniProtKB">
        <authorList>
            <consortium name="EnsemblPlants"/>
        </authorList>
    </citation>
    <scope>IDENTIFICATION</scope>
</reference>